<dbReference type="GO" id="GO:0008270">
    <property type="term" value="F:zinc ion binding"/>
    <property type="evidence" value="ECO:0007669"/>
    <property type="project" value="UniProtKB-KW"/>
</dbReference>
<evidence type="ECO:0000256" key="2">
    <source>
        <dbReference type="ARBA" id="ARBA00009161"/>
    </source>
</evidence>
<evidence type="ECO:0000256" key="5">
    <source>
        <dbReference type="ARBA" id="ARBA00022771"/>
    </source>
</evidence>
<gene>
    <name evidence="11" type="ORF">ASCRUDRAFT_17739</name>
</gene>
<dbReference type="Gene3D" id="4.10.1000.10">
    <property type="entry name" value="Zinc finger, CCCH-type"/>
    <property type="match status" value="1"/>
</dbReference>
<dbReference type="SMART" id="SM00184">
    <property type="entry name" value="RING"/>
    <property type="match status" value="1"/>
</dbReference>
<sequence>NIKSTIITDFQPDICKDFKNTGYCGFGDTCKFLHLRDDFQKGWKLNDNDKEWIINSTSLDNKIKKKIINDKIPFKCPICRKTYKNPIKTTCNHYFCEKCFLDRYSSKNIKKCFICHAQTNGIMFPAKIL</sequence>
<evidence type="ECO:0000259" key="10">
    <source>
        <dbReference type="PROSITE" id="PS50103"/>
    </source>
</evidence>
<dbReference type="SUPFAM" id="SSF57850">
    <property type="entry name" value="RING/U-box"/>
    <property type="match status" value="1"/>
</dbReference>
<dbReference type="InterPro" id="IPR000571">
    <property type="entry name" value="Znf_CCCH"/>
</dbReference>
<dbReference type="RefSeq" id="XP_020044169.1">
    <property type="nucleotide sequence ID" value="XM_020189500.1"/>
</dbReference>
<comment type="subunit">
    <text evidence="8">Associated with the spliceosome.</text>
</comment>
<evidence type="ECO:0000313" key="12">
    <source>
        <dbReference type="Proteomes" id="UP000095038"/>
    </source>
</evidence>
<dbReference type="GO" id="GO:0000974">
    <property type="term" value="C:Prp19 complex"/>
    <property type="evidence" value="ECO:0007669"/>
    <property type="project" value="EnsemblFungi"/>
</dbReference>
<evidence type="ECO:0000259" key="9">
    <source>
        <dbReference type="PROSITE" id="PS50089"/>
    </source>
</evidence>
<dbReference type="GO" id="GO:0003677">
    <property type="term" value="F:DNA binding"/>
    <property type="evidence" value="ECO:0007669"/>
    <property type="project" value="UniProtKB-UniRule"/>
</dbReference>
<dbReference type="OrthoDB" id="25761at2759"/>
<keyword evidence="5 7" id="KW-0863">Zinc-finger</keyword>
<keyword evidence="8" id="KW-0238">DNA-binding</keyword>
<evidence type="ECO:0000256" key="8">
    <source>
        <dbReference type="RuleBase" id="RU367110"/>
    </source>
</evidence>
<feature type="domain" description="C3H1-type" evidence="10">
    <location>
        <begin position="9"/>
        <end position="37"/>
    </location>
</feature>
<organism evidence="11 12">
    <name type="scientific">Ascoidea rubescens DSM 1968</name>
    <dbReference type="NCBI Taxonomy" id="1344418"/>
    <lineage>
        <taxon>Eukaryota</taxon>
        <taxon>Fungi</taxon>
        <taxon>Dikarya</taxon>
        <taxon>Ascomycota</taxon>
        <taxon>Saccharomycotina</taxon>
        <taxon>Saccharomycetes</taxon>
        <taxon>Ascoideaceae</taxon>
        <taxon>Ascoidea</taxon>
    </lineage>
</organism>
<comment type="subcellular location">
    <subcellularLocation>
        <location evidence="8">Nucleus</location>
    </subcellularLocation>
</comment>
<comment type="similarity">
    <text evidence="2 8">Belongs to the CWC24 family.</text>
</comment>
<dbReference type="Pfam" id="PF00642">
    <property type="entry name" value="zf-CCCH"/>
    <property type="match status" value="1"/>
</dbReference>
<dbReference type="GO" id="GO:0000349">
    <property type="term" value="P:generation of catalytic spliceosome for first transesterification step"/>
    <property type="evidence" value="ECO:0007669"/>
    <property type="project" value="EnsemblFungi"/>
</dbReference>
<dbReference type="InParanoid" id="A0A1D2V8A1"/>
<proteinExistence type="inferred from homology"/>
<evidence type="ECO:0000256" key="3">
    <source>
        <dbReference type="ARBA" id="ARBA00020647"/>
    </source>
</evidence>
<dbReference type="PANTHER" id="PTHR12930:SF0">
    <property type="entry name" value="RING FINGER PROTEIN 113B"/>
    <property type="match status" value="1"/>
</dbReference>
<dbReference type="GeneID" id="30963136"/>
<keyword evidence="8" id="KW-0747">Spliceosome</keyword>
<dbReference type="AlphaFoldDB" id="A0A1D2V8A1"/>
<dbReference type="SMART" id="SM00356">
    <property type="entry name" value="ZnF_C3H1"/>
    <property type="match status" value="1"/>
</dbReference>
<evidence type="ECO:0000313" key="11">
    <source>
        <dbReference type="EMBL" id="ODV57862.1"/>
    </source>
</evidence>
<evidence type="ECO:0000256" key="7">
    <source>
        <dbReference type="PROSITE-ProRule" id="PRU00723"/>
    </source>
</evidence>
<feature type="non-terminal residue" evidence="11">
    <location>
        <position position="1"/>
    </location>
</feature>
<dbReference type="GO" id="GO:0034247">
    <property type="term" value="P:snoRNA splicing"/>
    <property type="evidence" value="ECO:0007669"/>
    <property type="project" value="EnsemblFungi"/>
</dbReference>
<keyword evidence="8" id="KW-0539">Nucleus</keyword>
<dbReference type="InterPro" id="IPR013083">
    <property type="entry name" value="Znf_RING/FYVE/PHD"/>
</dbReference>
<feature type="zinc finger region" description="C3H1-type" evidence="7">
    <location>
        <begin position="9"/>
        <end position="37"/>
    </location>
</feature>
<dbReference type="PROSITE" id="PS50103">
    <property type="entry name" value="ZF_C3H1"/>
    <property type="match status" value="1"/>
</dbReference>
<dbReference type="InterPro" id="IPR001841">
    <property type="entry name" value="Znf_RING"/>
</dbReference>
<dbReference type="PANTHER" id="PTHR12930">
    <property type="entry name" value="ZINC FINGER PROTEIN 183"/>
    <property type="match status" value="1"/>
</dbReference>
<protein>
    <recommendedName>
        <fullName evidence="3 8">Pre-mRNA-splicing factor CWC24</fullName>
    </recommendedName>
</protein>
<dbReference type="InterPro" id="IPR039971">
    <property type="entry name" value="CWC24-like"/>
</dbReference>
<keyword evidence="8" id="KW-0508">mRNA splicing</keyword>
<evidence type="ECO:0000256" key="6">
    <source>
        <dbReference type="ARBA" id="ARBA00022833"/>
    </source>
</evidence>
<keyword evidence="6 7" id="KW-0862">Zinc</keyword>
<reference evidence="12" key="1">
    <citation type="submission" date="2016-05" db="EMBL/GenBank/DDBJ databases">
        <title>Comparative genomics of biotechnologically important yeasts.</title>
        <authorList>
            <consortium name="DOE Joint Genome Institute"/>
            <person name="Riley R."/>
            <person name="Haridas S."/>
            <person name="Wolfe K.H."/>
            <person name="Lopes M.R."/>
            <person name="Hittinger C.T."/>
            <person name="Goker M."/>
            <person name="Salamov A."/>
            <person name="Wisecaver J."/>
            <person name="Long T.M."/>
            <person name="Aerts A.L."/>
            <person name="Barry K."/>
            <person name="Choi C."/>
            <person name="Clum A."/>
            <person name="Coughlan A.Y."/>
            <person name="Deshpande S."/>
            <person name="Douglass A.P."/>
            <person name="Hanson S.J."/>
            <person name="Klenk H.-P."/>
            <person name="Labutti K."/>
            <person name="Lapidus A."/>
            <person name="Lindquist E."/>
            <person name="Lipzen A."/>
            <person name="Meier-Kolthoff J.P."/>
            <person name="Ohm R.A."/>
            <person name="Otillar R.P."/>
            <person name="Pangilinan J."/>
            <person name="Peng Y."/>
            <person name="Rokas A."/>
            <person name="Rosa C.A."/>
            <person name="Scheuner C."/>
            <person name="Sibirny A.A."/>
            <person name="Slot J.C."/>
            <person name="Stielow J.B."/>
            <person name="Sun H."/>
            <person name="Kurtzman C.P."/>
            <person name="Blackwell M."/>
            <person name="Grigoriev I.V."/>
            <person name="Jeffries T.W."/>
        </authorList>
    </citation>
    <scope>NUCLEOTIDE SEQUENCE [LARGE SCALE GENOMIC DNA]</scope>
    <source>
        <strain evidence="12">DSM 1968</strain>
    </source>
</reference>
<dbReference type="SUPFAM" id="SSF90229">
    <property type="entry name" value="CCCH zinc finger"/>
    <property type="match status" value="1"/>
</dbReference>
<keyword evidence="8" id="KW-0507">mRNA processing</keyword>
<feature type="domain" description="RING-type" evidence="9">
    <location>
        <begin position="76"/>
        <end position="116"/>
    </location>
</feature>
<feature type="non-terminal residue" evidence="11">
    <location>
        <position position="129"/>
    </location>
</feature>
<dbReference type="GO" id="GO:0005684">
    <property type="term" value="C:U2-type spliceosomal complex"/>
    <property type="evidence" value="ECO:0007669"/>
    <property type="project" value="EnsemblFungi"/>
</dbReference>
<dbReference type="STRING" id="1344418.A0A1D2V8A1"/>
<dbReference type="Gene3D" id="3.30.40.10">
    <property type="entry name" value="Zinc/RING finger domain, C3HC4 (zinc finger)"/>
    <property type="match status" value="1"/>
</dbReference>
<dbReference type="EMBL" id="KV454502">
    <property type="protein sequence ID" value="ODV57862.1"/>
    <property type="molecule type" value="Genomic_DNA"/>
</dbReference>
<dbReference type="PROSITE" id="PS50089">
    <property type="entry name" value="ZF_RING_2"/>
    <property type="match status" value="1"/>
</dbReference>
<keyword evidence="4 7" id="KW-0479">Metal-binding</keyword>
<dbReference type="InterPro" id="IPR027370">
    <property type="entry name" value="Znf-RING_euk"/>
</dbReference>
<name>A0A1D2V8A1_9ASCO</name>
<keyword evidence="12" id="KW-1185">Reference proteome</keyword>
<accession>A0A1D2V8A1</accession>
<dbReference type="CDD" id="cd16539">
    <property type="entry name" value="RING-HC_RNF113A_B"/>
    <property type="match status" value="1"/>
</dbReference>
<dbReference type="InterPro" id="IPR036855">
    <property type="entry name" value="Znf_CCCH_sf"/>
</dbReference>
<comment type="function">
    <text evidence="1 8">Involved in pre-mRNA splicing.</text>
</comment>
<evidence type="ECO:0000256" key="1">
    <source>
        <dbReference type="ARBA" id="ARBA00003777"/>
    </source>
</evidence>
<evidence type="ECO:0000256" key="4">
    <source>
        <dbReference type="ARBA" id="ARBA00022723"/>
    </source>
</evidence>
<dbReference type="Proteomes" id="UP000095038">
    <property type="component" value="Unassembled WGS sequence"/>
</dbReference>
<dbReference type="Pfam" id="PF13445">
    <property type="entry name" value="zf-RING_UBOX"/>
    <property type="match status" value="1"/>
</dbReference>